<evidence type="ECO:0000256" key="2">
    <source>
        <dbReference type="ARBA" id="ARBA00004496"/>
    </source>
</evidence>
<evidence type="ECO:0000256" key="1">
    <source>
        <dbReference type="ARBA" id="ARBA00001585"/>
    </source>
</evidence>
<evidence type="ECO:0000256" key="7">
    <source>
        <dbReference type="ARBA" id="ARBA00022670"/>
    </source>
</evidence>
<dbReference type="InterPro" id="IPR029058">
    <property type="entry name" value="AB_hydrolase_fold"/>
</dbReference>
<keyword evidence="8" id="KW-0378">Hydrolase</keyword>
<dbReference type="GO" id="GO:0004177">
    <property type="term" value="F:aminopeptidase activity"/>
    <property type="evidence" value="ECO:0007669"/>
    <property type="project" value="UniProtKB-KW"/>
</dbReference>
<evidence type="ECO:0000256" key="5">
    <source>
        <dbReference type="ARBA" id="ARBA00022438"/>
    </source>
</evidence>
<dbReference type="NCBIfam" id="TIGR01249">
    <property type="entry name" value="pro_imino_pep_1"/>
    <property type="match status" value="1"/>
</dbReference>
<organism evidence="11">
    <name type="scientific">viral metagenome</name>
    <dbReference type="NCBI Taxonomy" id="1070528"/>
    <lineage>
        <taxon>unclassified sequences</taxon>
        <taxon>metagenomes</taxon>
        <taxon>organismal metagenomes</taxon>
    </lineage>
</organism>
<dbReference type="Gene3D" id="3.40.50.1820">
    <property type="entry name" value="alpha/beta hydrolase"/>
    <property type="match status" value="1"/>
</dbReference>
<sequence>MPRLDVGDGHQLHYELHGNPKGKPVVVLHGGPGGGLQRWILRLFNLRKWHVLLYDQRGAGRSTPSGSLTNNTTWHLVEDIEQLRNEVMHVARWTVFGGSWGSTLALAYAARYPAAVHAMILRGVYLGEPEENDWMYSAKGGAAQLNPAGWRAFVSGSVSGSGSGSGPSGCRTTRACLSAYAKRFRNRKTRKAAVKAWNKWERDLSALQVTDSNGLDNEPLATIENHYFRHNCWLQPGELIAAAATMAMPVVIVQGRHDHVCPPVSAERLAAALPSAQLIVTEAGHAASEPATAKALRAATDKLLASH</sequence>
<evidence type="ECO:0000313" key="11">
    <source>
        <dbReference type="EMBL" id="QHT13592.1"/>
    </source>
</evidence>
<evidence type="ECO:0000256" key="9">
    <source>
        <dbReference type="ARBA" id="ARBA00029605"/>
    </source>
</evidence>
<dbReference type="SUPFAM" id="SSF53474">
    <property type="entry name" value="alpha/beta-Hydrolases"/>
    <property type="match status" value="1"/>
</dbReference>
<keyword evidence="5" id="KW-0031">Aminopeptidase</keyword>
<accession>A0A6C0DB18</accession>
<evidence type="ECO:0000256" key="4">
    <source>
        <dbReference type="ARBA" id="ARBA00012568"/>
    </source>
</evidence>
<dbReference type="GO" id="GO:0005737">
    <property type="term" value="C:cytoplasm"/>
    <property type="evidence" value="ECO:0007669"/>
    <property type="project" value="UniProtKB-SubCell"/>
</dbReference>
<reference evidence="11" key="1">
    <citation type="journal article" date="2020" name="Nature">
        <title>Giant virus diversity and host interactions through global metagenomics.</title>
        <authorList>
            <person name="Schulz F."/>
            <person name="Roux S."/>
            <person name="Paez-Espino D."/>
            <person name="Jungbluth S."/>
            <person name="Walsh D.A."/>
            <person name="Denef V.J."/>
            <person name="McMahon K.D."/>
            <person name="Konstantinidis K.T."/>
            <person name="Eloe-Fadrosh E.A."/>
            <person name="Kyrpides N.C."/>
            <person name="Woyke T."/>
        </authorList>
    </citation>
    <scope>NUCLEOTIDE SEQUENCE</scope>
    <source>
        <strain evidence="11">GVMAG-M-3300023174-132</strain>
    </source>
</reference>
<evidence type="ECO:0000256" key="8">
    <source>
        <dbReference type="ARBA" id="ARBA00022801"/>
    </source>
</evidence>
<dbReference type="Pfam" id="PF00561">
    <property type="entry name" value="Abhydrolase_1"/>
    <property type="match status" value="1"/>
</dbReference>
<evidence type="ECO:0000259" key="10">
    <source>
        <dbReference type="Pfam" id="PF00561"/>
    </source>
</evidence>
<dbReference type="InterPro" id="IPR005944">
    <property type="entry name" value="Pro_iminopeptidase"/>
</dbReference>
<dbReference type="AlphaFoldDB" id="A0A6C0DB18"/>
<evidence type="ECO:0000256" key="6">
    <source>
        <dbReference type="ARBA" id="ARBA00022490"/>
    </source>
</evidence>
<dbReference type="EMBL" id="MN739575">
    <property type="protein sequence ID" value="QHT13592.1"/>
    <property type="molecule type" value="Genomic_DNA"/>
</dbReference>
<dbReference type="PANTHER" id="PTHR43722">
    <property type="entry name" value="PROLINE IMINOPEPTIDASE"/>
    <property type="match status" value="1"/>
</dbReference>
<comment type="similarity">
    <text evidence="3">Belongs to the peptidase S33 family.</text>
</comment>
<evidence type="ECO:0000256" key="3">
    <source>
        <dbReference type="ARBA" id="ARBA00010088"/>
    </source>
</evidence>
<dbReference type="InterPro" id="IPR000073">
    <property type="entry name" value="AB_hydrolase_1"/>
</dbReference>
<dbReference type="InterPro" id="IPR002410">
    <property type="entry name" value="Peptidase_S33"/>
</dbReference>
<comment type="catalytic activity">
    <reaction evidence="1">
        <text>Release of N-terminal proline from a peptide.</text>
        <dbReference type="EC" id="3.4.11.5"/>
    </reaction>
</comment>
<keyword evidence="6" id="KW-0963">Cytoplasm</keyword>
<comment type="subcellular location">
    <subcellularLocation>
        <location evidence="2">Cytoplasm</location>
    </subcellularLocation>
</comment>
<protein>
    <recommendedName>
        <fullName evidence="4">prolyl aminopeptidase</fullName>
        <ecNumber evidence="4">3.4.11.5</ecNumber>
    </recommendedName>
    <alternativeName>
        <fullName evidence="9">Prolyl aminopeptidase</fullName>
    </alternativeName>
</protein>
<name>A0A6C0DB18_9ZZZZ</name>
<dbReference type="PIRSF" id="PIRSF006431">
    <property type="entry name" value="Pept_S33"/>
    <property type="match status" value="1"/>
</dbReference>
<dbReference type="PRINTS" id="PR00793">
    <property type="entry name" value="PROAMNOPTASE"/>
</dbReference>
<proteinExistence type="inferred from homology"/>
<dbReference type="PANTHER" id="PTHR43722:SF1">
    <property type="entry name" value="PROLINE IMINOPEPTIDASE"/>
    <property type="match status" value="1"/>
</dbReference>
<keyword evidence="7" id="KW-0645">Protease</keyword>
<feature type="domain" description="AB hydrolase-1" evidence="10">
    <location>
        <begin position="23"/>
        <end position="287"/>
    </location>
</feature>
<dbReference type="GO" id="GO:0006508">
    <property type="term" value="P:proteolysis"/>
    <property type="evidence" value="ECO:0007669"/>
    <property type="project" value="UniProtKB-KW"/>
</dbReference>
<dbReference type="EC" id="3.4.11.5" evidence="4"/>